<accession>A0A5P8FPQ6</accession>
<dbReference type="AlphaFoldDB" id="A0A176QDL4"/>
<accession>A0A176QDL4</accession>
<dbReference type="STRING" id="262209.AWH69_07030"/>
<dbReference type="Pfam" id="PF06262">
    <property type="entry name" value="Zincin_1"/>
    <property type="match status" value="1"/>
</dbReference>
<dbReference type="SUPFAM" id="SSF55486">
    <property type="entry name" value="Metalloproteases ('zincins'), catalytic domain"/>
    <property type="match status" value="1"/>
</dbReference>
<dbReference type="CDD" id="cd12954">
    <property type="entry name" value="MMP_TTHA0227_like_1"/>
    <property type="match status" value="1"/>
</dbReference>
<dbReference type="Gene3D" id="3.30.2010.20">
    <property type="match status" value="1"/>
</dbReference>
<dbReference type="EMBL" id="LQZG01000002">
    <property type="protein sequence ID" value="OAB87785.1"/>
    <property type="molecule type" value="Genomic_DNA"/>
</dbReference>
<reference evidence="1 3" key="1">
    <citation type="submission" date="2016-01" db="EMBL/GenBank/DDBJ databases">
        <title>Janibacter melonis strain CD11_4 genome sequencing and assembly.</title>
        <authorList>
            <person name="Nair G.R."/>
            <person name="Kaur G."/>
            <person name="Chander A.M."/>
            <person name="Mayilraj S."/>
        </authorList>
    </citation>
    <scope>NUCLEOTIDE SEQUENCE [LARGE SCALE GENOMIC DNA]</scope>
    <source>
        <strain evidence="1 3">CD11-4</strain>
    </source>
</reference>
<dbReference type="Proteomes" id="UP000271708">
    <property type="component" value="Chromosome"/>
</dbReference>
<sequence>MVSRAVAFDELVLDCAQRYEGVLGARWADVELAVADVPPTDPAPWEDGPALARIFPAEGAHPHRVVVYRRPVETLAAREGDLASVVELVVARQLAELLGVDVEDIDPELG</sequence>
<evidence type="ECO:0000313" key="1">
    <source>
        <dbReference type="EMBL" id="OAB87785.1"/>
    </source>
</evidence>
<dbReference type="KEGG" id="jme:EEW87_003995"/>
<dbReference type="Proteomes" id="UP000076976">
    <property type="component" value="Unassembled WGS sequence"/>
</dbReference>
<name>A0A176QDL4_9MICO</name>
<evidence type="ECO:0000313" key="2">
    <source>
        <dbReference type="EMBL" id="QFQ31619.2"/>
    </source>
</evidence>
<keyword evidence="3" id="KW-1185">Reference proteome</keyword>
<protein>
    <submittedName>
        <fullName evidence="1">Peptidase</fullName>
    </submittedName>
</protein>
<evidence type="ECO:0000313" key="4">
    <source>
        <dbReference type="Proteomes" id="UP000271708"/>
    </source>
</evidence>
<evidence type="ECO:0000313" key="3">
    <source>
        <dbReference type="Proteomes" id="UP000076976"/>
    </source>
</evidence>
<dbReference type="InterPro" id="IPR010428">
    <property type="entry name" value="Zincin_1"/>
</dbReference>
<organism evidence="1 3">
    <name type="scientific">Janibacter melonis</name>
    <dbReference type="NCBI Taxonomy" id="262209"/>
    <lineage>
        <taxon>Bacteria</taxon>
        <taxon>Bacillati</taxon>
        <taxon>Actinomycetota</taxon>
        <taxon>Actinomycetes</taxon>
        <taxon>Micrococcales</taxon>
        <taxon>Intrasporangiaceae</taxon>
        <taxon>Janibacter</taxon>
    </lineage>
</organism>
<proteinExistence type="predicted"/>
<dbReference type="InterPro" id="IPR038555">
    <property type="entry name" value="Zincin_1_sf"/>
</dbReference>
<reference evidence="2" key="3">
    <citation type="submission" date="2019-11" db="EMBL/GenBank/DDBJ databases">
        <authorList>
            <person name="Zhao Q."/>
        </authorList>
    </citation>
    <scope>NUCLEOTIDE SEQUENCE</scope>
    <source>
        <strain evidence="2">M714</strain>
    </source>
</reference>
<gene>
    <name evidence="1" type="ORF">AWH69_07030</name>
    <name evidence="2" type="ORF">EEW87_003995</name>
</gene>
<reference evidence="2 4" key="2">
    <citation type="submission" date="2019-09" db="EMBL/GenBank/DDBJ databases">
        <title>Complete Genome Sequence of Janibacter melonis M714 with both human health impact and industrial applications.</title>
        <authorList>
            <person name="Jin M."/>
            <person name="Zhao Q.R."/>
        </authorList>
    </citation>
    <scope>NUCLEOTIDE SEQUENCE [LARGE SCALE GENOMIC DNA]</scope>
    <source>
        <strain evidence="2 4">M714</strain>
    </source>
</reference>
<dbReference type="EMBL" id="CP044548">
    <property type="protein sequence ID" value="QFQ31619.2"/>
    <property type="molecule type" value="Genomic_DNA"/>
</dbReference>